<comment type="caution">
    <text evidence="2">The sequence shown here is derived from an EMBL/GenBank/DDBJ whole genome shotgun (WGS) entry which is preliminary data.</text>
</comment>
<dbReference type="EMBL" id="SACN01000001">
    <property type="protein sequence ID" value="RVT94749.1"/>
    <property type="molecule type" value="Genomic_DNA"/>
</dbReference>
<sequence length="86" mass="8935">MCAADPLPEGEGDRAEGVVERYWSAAGRGACGEYPSTGCAGPPPPPGEDRLFLVLPRQGEVALKATEGEDTANSWLTASSPSVSMR</sequence>
<name>A0A437MAR6_9SPHN</name>
<organism evidence="2 3">
    <name type="scientific">Sphingomonas crocodyli</name>
    <dbReference type="NCBI Taxonomy" id="1979270"/>
    <lineage>
        <taxon>Bacteria</taxon>
        <taxon>Pseudomonadati</taxon>
        <taxon>Pseudomonadota</taxon>
        <taxon>Alphaproteobacteria</taxon>
        <taxon>Sphingomonadales</taxon>
        <taxon>Sphingomonadaceae</taxon>
        <taxon>Sphingomonas</taxon>
    </lineage>
</organism>
<gene>
    <name evidence="2" type="ORF">EOD43_13235</name>
</gene>
<evidence type="ECO:0000313" key="2">
    <source>
        <dbReference type="EMBL" id="RVT94749.1"/>
    </source>
</evidence>
<evidence type="ECO:0000313" key="3">
    <source>
        <dbReference type="Proteomes" id="UP000282971"/>
    </source>
</evidence>
<accession>A0A437MAR6</accession>
<protein>
    <submittedName>
        <fullName evidence="2">Uncharacterized protein</fullName>
    </submittedName>
</protein>
<proteinExistence type="predicted"/>
<feature type="compositionally biased region" description="Polar residues" evidence="1">
    <location>
        <begin position="71"/>
        <end position="86"/>
    </location>
</feature>
<keyword evidence="3" id="KW-1185">Reference proteome</keyword>
<evidence type="ECO:0000256" key="1">
    <source>
        <dbReference type="SAM" id="MobiDB-lite"/>
    </source>
</evidence>
<dbReference type="Proteomes" id="UP000282971">
    <property type="component" value="Unassembled WGS sequence"/>
</dbReference>
<reference evidence="2 3" key="1">
    <citation type="submission" date="2019-01" db="EMBL/GenBank/DDBJ databases">
        <authorList>
            <person name="Chen W.-M."/>
        </authorList>
    </citation>
    <scope>NUCLEOTIDE SEQUENCE [LARGE SCALE GENOMIC DNA]</scope>
    <source>
        <strain evidence="2 3">CCP-7</strain>
    </source>
</reference>
<feature type="region of interest" description="Disordered" evidence="1">
    <location>
        <begin position="65"/>
        <end position="86"/>
    </location>
</feature>
<dbReference type="AlphaFoldDB" id="A0A437MAR6"/>